<dbReference type="SMART" id="SM00388">
    <property type="entry name" value="HisKA"/>
    <property type="match status" value="1"/>
</dbReference>
<comment type="caution">
    <text evidence="9">The sequence shown here is derived from an EMBL/GenBank/DDBJ whole genome shotgun (WGS) entry which is preliminary data.</text>
</comment>
<dbReference type="RefSeq" id="WP_191200857.1">
    <property type="nucleotide sequence ID" value="NZ_BAAAPA010000001.1"/>
</dbReference>
<dbReference type="InterPro" id="IPR029016">
    <property type="entry name" value="GAF-like_dom_sf"/>
</dbReference>
<keyword evidence="7" id="KW-0902">Two-component regulatory system</keyword>
<evidence type="ECO:0000259" key="8">
    <source>
        <dbReference type="PROSITE" id="PS50109"/>
    </source>
</evidence>
<keyword evidence="6 9" id="KW-0418">Kinase</keyword>
<dbReference type="EMBL" id="JACXYY010000008">
    <property type="protein sequence ID" value="MBD3916518.1"/>
    <property type="molecule type" value="Genomic_DNA"/>
</dbReference>
<evidence type="ECO:0000256" key="5">
    <source>
        <dbReference type="ARBA" id="ARBA00022679"/>
    </source>
</evidence>
<dbReference type="InterPro" id="IPR050736">
    <property type="entry name" value="Sensor_HK_Regulatory"/>
</dbReference>
<gene>
    <name evidence="9" type="ORF">IEZ25_18020</name>
</gene>
<reference evidence="9 10" key="1">
    <citation type="submission" date="2020-09" db="EMBL/GenBank/DDBJ databases">
        <title>novel species in genus Nocardioides.</title>
        <authorList>
            <person name="Zhang G."/>
        </authorList>
    </citation>
    <scope>NUCLEOTIDE SEQUENCE [LARGE SCALE GENOMIC DNA]</scope>
    <source>
        <strain evidence="9 10">19197</strain>
    </source>
</reference>
<name>A0ABR8MKQ8_9ACTN</name>
<dbReference type="Gene3D" id="3.30.565.10">
    <property type="entry name" value="Histidine kinase-like ATPase, C-terminal domain"/>
    <property type="match status" value="1"/>
</dbReference>
<evidence type="ECO:0000256" key="3">
    <source>
        <dbReference type="ARBA" id="ARBA00012438"/>
    </source>
</evidence>
<dbReference type="Pfam" id="PF02518">
    <property type="entry name" value="HATPase_c"/>
    <property type="match status" value="1"/>
</dbReference>
<dbReference type="SUPFAM" id="SSF47384">
    <property type="entry name" value="Homodimeric domain of signal transducing histidine kinase"/>
    <property type="match status" value="1"/>
</dbReference>
<dbReference type="InterPro" id="IPR036890">
    <property type="entry name" value="HATPase_C_sf"/>
</dbReference>
<dbReference type="InterPro" id="IPR003594">
    <property type="entry name" value="HATPase_dom"/>
</dbReference>
<comment type="subcellular location">
    <subcellularLocation>
        <location evidence="2">Cell membrane</location>
    </subcellularLocation>
</comment>
<dbReference type="InterPro" id="IPR004358">
    <property type="entry name" value="Sig_transdc_His_kin-like_C"/>
</dbReference>
<comment type="catalytic activity">
    <reaction evidence="1">
        <text>ATP + protein L-histidine = ADP + protein N-phospho-L-histidine.</text>
        <dbReference type="EC" id="2.7.13.3"/>
    </reaction>
</comment>
<evidence type="ECO:0000256" key="7">
    <source>
        <dbReference type="ARBA" id="ARBA00023012"/>
    </source>
</evidence>
<dbReference type="SMART" id="SM00387">
    <property type="entry name" value="HATPase_c"/>
    <property type="match status" value="1"/>
</dbReference>
<feature type="domain" description="Histidine kinase" evidence="8">
    <location>
        <begin position="185"/>
        <end position="398"/>
    </location>
</feature>
<dbReference type="CDD" id="cd00075">
    <property type="entry name" value="HATPase"/>
    <property type="match status" value="1"/>
</dbReference>
<dbReference type="InterPro" id="IPR005467">
    <property type="entry name" value="His_kinase_dom"/>
</dbReference>
<evidence type="ECO:0000256" key="4">
    <source>
        <dbReference type="ARBA" id="ARBA00022553"/>
    </source>
</evidence>
<keyword evidence="4" id="KW-0597">Phosphoprotein</keyword>
<evidence type="ECO:0000313" key="10">
    <source>
        <dbReference type="Proteomes" id="UP000649289"/>
    </source>
</evidence>
<dbReference type="Gene3D" id="3.30.450.40">
    <property type="match status" value="1"/>
</dbReference>
<evidence type="ECO:0000256" key="6">
    <source>
        <dbReference type="ARBA" id="ARBA00022777"/>
    </source>
</evidence>
<dbReference type="PANTHER" id="PTHR43711:SF31">
    <property type="entry name" value="HISTIDINE KINASE"/>
    <property type="match status" value="1"/>
</dbReference>
<dbReference type="SUPFAM" id="SSF55874">
    <property type="entry name" value="ATPase domain of HSP90 chaperone/DNA topoisomerase II/histidine kinase"/>
    <property type="match status" value="1"/>
</dbReference>
<dbReference type="Proteomes" id="UP000649289">
    <property type="component" value="Unassembled WGS sequence"/>
</dbReference>
<dbReference type="CDD" id="cd00082">
    <property type="entry name" value="HisKA"/>
    <property type="match status" value="1"/>
</dbReference>
<keyword evidence="5" id="KW-0808">Transferase</keyword>
<proteinExistence type="predicted"/>
<dbReference type="GO" id="GO:0016301">
    <property type="term" value="F:kinase activity"/>
    <property type="evidence" value="ECO:0007669"/>
    <property type="project" value="UniProtKB-KW"/>
</dbReference>
<accession>A0ABR8MKQ8</accession>
<dbReference type="SUPFAM" id="SSF55781">
    <property type="entry name" value="GAF domain-like"/>
    <property type="match status" value="1"/>
</dbReference>
<dbReference type="Pfam" id="PF00512">
    <property type="entry name" value="HisKA"/>
    <property type="match status" value="1"/>
</dbReference>
<protein>
    <recommendedName>
        <fullName evidence="3">histidine kinase</fullName>
        <ecNumber evidence="3">2.7.13.3</ecNumber>
    </recommendedName>
</protein>
<sequence length="406" mass="44582">MSHPDTGNDVLQFIADGVVSLSGFDVAAISVVEDDHFRIVAVAGSRSAARDLLDRQAPVQLVLEELSRADEWGQLLFVPHDRATGRLHGFQWIPVTDAAPGDVSWHPEDLLCALLRDAQGRLRGLLSVDLPRDGRRPDVDQRQVLNVYADQARRAVVNVVEHRDLTRDLEVERRVSRSRSELMHMLSHEVRSPTTSVLGHAELALDKEPDADVRRHLEAILRGAHRIADMAESMLVTASVEEDRPLPATPIDLVGIAREVRRQLADDQAPEDIELDLPERAVEIRGDTDELGVVVRNLLTNAVKYSPPGGAVRLSVDVEAEHVVLAVRDEGIGISEEDQAHVFEEFFRSPSSEVRARPGHGLGLSIVDRIVRRHGGTVAVASRAGDGTTMSVRLPRARSAESCAPL</sequence>
<dbReference type="EC" id="2.7.13.3" evidence="3"/>
<keyword evidence="10" id="KW-1185">Reference proteome</keyword>
<dbReference type="PRINTS" id="PR00344">
    <property type="entry name" value="BCTRLSENSOR"/>
</dbReference>
<dbReference type="InterPro" id="IPR003661">
    <property type="entry name" value="HisK_dim/P_dom"/>
</dbReference>
<dbReference type="PANTHER" id="PTHR43711">
    <property type="entry name" value="TWO-COMPONENT HISTIDINE KINASE"/>
    <property type="match status" value="1"/>
</dbReference>
<organism evidence="9 10">
    <name type="scientific">Nocardioides hwasunensis</name>
    <dbReference type="NCBI Taxonomy" id="397258"/>
    <lineage>
        <taxon>Bacteria</taxon>
        <taxon>Bacillati</taxon>
        <taxon>Actinomycetota</taxon>
        <taxon>Actinomycetes</taxon>
        <taxon>Propionibacteriales</taxon>
        <taxon>Nocardioidaceae</taxon>
        <taxon>Nocardioides</taxon>
    </lineage>
</organism>
<evidence type="ECO:0000256" key="2">
    <source>
        <dbReference type="ARBA" id="ARBA00004236"/>
    </source>
</evidence>
<evidence type="ECO:0000256" key="1">
    <source>
        <dbReference type="ARBA" id="ARBA00000085"/>
    </source>
</evidence>
<dbReference type="Gene3D" id="1.10.287.130">
    <property type="match status" value="1"/>
</dbReference>
<evidence type="ECO:0000313" key="9">
    <source>
        <dbReference type="EMBL" id="MBD3916518.1"/>
    </source>
</evidence>
<dbReference type="PROSITE" id="PS50109">
    <property type="entry name" value="HIS_KIN"/>
    <property type="match status" value="1"/>
</dbReference>
<dbReference type="InterPro" id="IPR036097">
    <property type="entry name" value="HisK_dim/P_sf"/>
</dbReference>